<feature type="region of interest" description="Disordered" evidence="5">
    <location>
        <begin position="665"/>
        <end position="719"/>
    </location>
</feature>
<name>A0AAW0YGW9_9TREE</name>
<dbReference type="AlphaFoldDB" id="A0AAW0YGW9"/>
<dbReference type="InterPro" id="IPR016024">
    <property type="entry name" value="ARM-type_fold"/>
</dbReference>
<dbReference type="SUPFAM" id="SSF48371">
    <property type="entry name" value="ARM repeat"/>
    <property type="match status" value="1"/>
</dbReference>
<evidence type="ECO:0000256" key="5">
    <source>
        <dbReference type="SAM" id="MobiDB-lite"/>
    </source>
</evidence>
<dbReference type="InterPro" id="IPR011989">
    <property type="entry name" value="ARM-like"/>
</dbReference>
<dbReference type="GO" id="GO:0016192">
    <property type="term" value="P:vesicle-mediated transport"/>
    <property type="evidence" value="ECO:0007669"/>
    <property type="project" value="InterPro"/>
</dbReference>
<evidence type="ECO:0000313" key="7">
    <source>
        <dbReference type="EMBL" id="KAK8846534.1"/>
    </source>
</evidence>
<comment type="subcellular location">
    <subcellularLocation>
        <location evidence="1">Endomembrane system</location>
    </subcellularLocation>
</comment>
<sequence>MSSRSISNTSTITSLPPYLTSGASSRAHHALLVKLHSAKSNYEEDEVIRGEIVRAKEVLGVRGQSTTKIAETVLILLHCAMLRHDSHEDLDFALVHAIHLAEGGKSIAERRIGYLYLVERLPLEHELQLLLINTIRKDLASSAPSHILLALHAIVQLPSHDLGPAVTPLLTAKALLRHKVPAVRQRTLEALSALQISQSISTLDDGSFPLSMSKIIKMLNHERDHAVLAVIFKLIRRVLETGAHRIENDEEREYIVEKVLEAAGLGGILPDSEIALDVLRLLQTLLKTHRKGTSAIERVEEWVTTRLYGLTSCRGWERAFLLDACRLSDIIQSVSTLCIPLISRLLHPESTSPSSSTSPPTLPSPNHHILALKCLTLLPVTSWDGQLGESEMSVIMEGVNSADDTVRRTTVRLLHGQSPDLTNMILEGYVDSLRSSTNLSLPFRLPTHVSNEEKIRLGRQETAMRGLEVVDVNTHGGKESAERVVKIMNALEINERLVWEDGVRIVLDRLRNATTPFSGYFTTSLFDSLTHHSIQNTSHTLLVISTTAACEYITPIQTDRKLAVDFFVSALAHTGPPVQELILVALVSLLSGLTSAAGGDGDMAKERVLEGARRTHKSGTKYIQKRCTEVIEIIEKDLLGKIIDKARSRSLPDILAALIQVHAEHKRRSTSAPRTPTSPPSARSPSRSQHELRYEAYETPRLDKRDRYRDRRESDSDDG</sequence>
<keyword evidence="8" id="KW-1185">Reference proteome</keyword>
<evidence type="ECO:0000313" key="8">
    <source>
        <dbReference type="Proteomes" id="UP001388673"/>
    </source>
</evidence>
<dbReference type="Pfam" id="PF01602">
    <property type="entry name" value="Adaptin_N"/>
    <property type="match status" value="1"/>
</dbReference>
<feature type="compositionally biased region" description="Low complexity" evidence="5">
    <location>
        <begin position="670"/>
        <end position="687"/>
    </location>
</feature>
<evidence type="ECO:0000256" key="2">
    <source>
        <dbReference type="ARBA" id="ARBA00022448"/>
    </source>
</evidence>
<feature type="domain" description="Clathrin/coatomer adaptor adaptin-like N-terminal" evidence="6">
    <location>
        <begin position="88"/>
        <end position="304"/>
    </location>
</feature>
<evidence type="ECO:0000256" key="4">
    <source>
        <dbReference type="ARBA" id="ARBA00023136"/>
    </source>
</evidence>
<evidence type="ECO:0000256" key="1">
    <source>
        <dbReference type="ARBA" id="ARBA00004308"/>
    </source>
</evidence>
<keyword evidence="3" id="KW-0653">Protein transport</keyword>
<organism evidence="7 8">
    <name type="scientific">Kwoniella newhampshirensis</name>
    <dbReference type="NCBI Taxonomy" id="1651941"/>
    <lineage>
        <taxon>Eukaryota</taxon>
        <taxon>Fungi</taxon>
        <taxon>Dikarya</taxon>
        <taxon>Basidiomycota</taxon>
        <taxon>Agaricomycotina</taxon>
        <taxon>Tremellomycetes</taxon>
        <taxon>Tremellales</taxon>
        <taxon>Cryptococcaceae</taxon>
        <taxon>Kwoniella</taxon>
    </lineage>
</organism>
<dbReference type="EMBL" id="JBCAWK010000011">
    <property type="protein sequence ID" value="KAK8846534.1"/>
    <property type="molecule type" value="Genomic_DNA"/>
</dbReference>
<dbReference type="RefSeq" id="XP_066800484.1">
    <property type="nucleotide sequence ID" value="XM_066948711.1"/>
</dbReference>
<protein>
    <recommendedName>
        <fullName evidence="6">Clathrin/coatomer adaptor adaptin-like N-terminal domain-containing protein</fullName>
    </recommendedName>
</protein>
<keyword evidence="4" id="KW-0472">Membrane</keyword>
<dbReference type="InterPro" id="IPR002553">
    <property type="entry name" value="Clathrin/coatomer_adapt-like_N"/>
</dbReference>
<accession>A0AAW0YGW9</accession>
<dbReference type="PANTHER" id="PTHR22780">
    <property type="entry name" value="ADAPTIN, ALPHA/GAMMA/EPSILON"/>
    <property type="match status" value="1"/>
</dbReference>
<dbReference type="GO" id="GO:0012505">
    <property type="term" value="C:endomembrane system"/>
    <property type="evidence" value="ECO:0007669"/>
    <property type="project" value="UniProtKB-SubCell"/>
</dbReference>
<dbReference type="Proteomes" id="UP001388673">
    <property type="component" value="Unassembled WGS sequence"/>
</dbReference>
<feature type="compositionally biased region" description="Basic and acidic residues" evidence="5">
    <location>
        <begin position="688"/>
        <end position="719"/>
    </location>
</feature>
<evidence type="ECO:0000259" key="6">
    <source>
        <dbReference type="Pfam" id="PF01602"/>
    </source>
</evidence>
<comment type="caution">
    <text evidence="7">The sequence shown here is derived from an EMBL/GenBank/DDBJ whole genome shotgun (WGS) entry which is preliminary data.</text>
</comment>
<reference evidence="7 8" key="1">
    <citation type="journal article" date="2024" name="bioRxiv">
        <title>Comparative genomics of Cryptococcus and Kwoniella reveals pathogenesis evolution and contrasting karyotype dynamics via intercentromeric recombination or chromosome fusion.</title>
        <authorList>
            <person name="Coelho M.A."/>
            <person name="David-Palma M."/>
            <person name="Shea T."/>
            <person name="Bowers K."/>
            <person name="McGinley-Smith S."/>
            <person name="Mohammad A.W."/>
            <person name="Gnirke A."/>
            <person name="Yurkov A.M."/>
            <person name="Nowrousian M."/>
            <person name="Sun S."/>
            <person name="Cuomo C.A."/>
            <person name="Heitman J."/>
        </authorList>
    </citation>
    <scope>NUCLEOTIDE SEQUENCE [LARGE SCALE GENOMIC DNA]</scope>
    <source>
        <strain evidence="7 8">CBS 13917</strain>
    </source>
</reference>
<keyword evidence="2" id="KW-0813">Transport</keyword>
<dbReference type="Gene3D" id="1.25.10.10">
    <property type="entry name" value="Leucine-rich Repeat Variant"/>
    <property type="match status" value="1"/>
</dbReference>
<proteinExistence type="predicted"/>
<dbReference type="InterPro" id="IPR050840">
    <property type="entry name" value="Adaptor_Complx_Large_Subunit"/>
</dbReference>
<dbReference type="GO" id="GO:0030117">
    <property type="term" value="C:membrane coat"/>
    <property type="evidence" value="ECO:0007669"/>
    <property type="project" value="InterPro"/>
</dbReference>
<evidence type="ECO:0000256" key="3">
    <source>
        <dbReference type="ARBA" id="ARBA00022927"/>
    </source>
</evidence>
<dbReference type="GeneID" id="92182878"/>
<dbReference type="GO" id="GO:0006886">
    <property type="term" value="P:intracellular protein transport"/>
    <property type="evidence" value="ECO:0007669"/>
    <property type="project" value="InterPro"/>
</dbReference>
<dbReference type="KEGG" id="kne:92182878"/>
<gene>
    <name evidence="7" type="ORF">IAR55_005620</name>
</gene>